<comment type="caution">
    <text evidence="6">The sequence shown here is derived from an EMBL/GenBank/DDBJ whole genome shotgun (WGS) entry which is preliminary data.</text>
</comment>
<protein>
    <recommendedName>
        <fullName evidence="4">Methyltransferase</fullName>
        <ecNumber evidence="4">2.1.1.-</ecNumber>
    </recommendedName>
</protein>
<feature type="compositionally biased region" description="Pro residues" evidence="5">
    <location>
        <begin position="1"/>
        <end position="10"/>
    </location>
</feature>
<dbReference type="RefSeq" id="WP_156712263.1">
    <property type="nucleotide sequence ID" value="NZ_WPHG01000002.1"/>
</dbReference>
<dbReference type="EMBL" id="WPHG01000002">
    <property type="protein sequence ID" value="MVA97288.1"/>
    <property type="molecule type" value="Genomic_DNA"/>
</dbReference>
<evidence type="ECO:0000256" key="3">
    <source>
        <dbReference type="ARBA" id="ARBA00022679"/>
    </source>
</evidence>
<evidence type="ECO:0000313" key="6">
    <source>
        <dbReference type="EMBL" id="MVA97288.1"/>
    </source>
</evidence>
<feature type="region of interest" description="Disordered" evidence="5">
    <location>
        <begin position="1"/>
        <end position="42"/>
    </location>
</feature>
<dbReference type="GO" id="GO:0032259">
    <property type="term" value="P:methylation"/>
    <property type="evidence" value="ECO:0007669"/>
    <property type="project" value="UniProtKB-KW"/>
</dbReference>
<evidence type="ECO:0000256" key="5">
    <source>
        <dbReference type="SAM" id="MobiDB-lite"/>
    </source>
</evidence>
<reference evidence="6 7" key="1">
    <citation type="submission" date="2019-12" db="EMBL/GenBank/DDBJ databases">
        <title>Nitratireductor arenosus sp. nov., Isolated from sea sand, Jeju island, South Korea.</title>
        <authorList>
            <person name="Kim W."/>
        </authorList>
    </citation>
    <scope>NUCLEOTIDE SEQUENCE [LARGE SCALE GENOMIC DNA]</scope>
    <source>
        <strain evidence="6 7">CAU 1489</strain>
    </source>
</reference>
<sequence>MSLETPPPSPAATGERGRRGGRSGKRAGHAAAGIEQPPFRQRTIPFQPTALLSDDELESIHLASLDVLKEIGLDVLHDEARALMKKAGADVAPGSARVRFDADMIMEHMAHCPPEFTLHARNPEHNVRFGGNNVIFSLMASAPNCCDTDSGRRPGNQVDYRNLLKLGQQHNIIQCTGGYPVEPIDIHPSIRHLECIRDLALLTDKAFHIYSLGKERNLDGIEIARIARGVSREQLLDEPSTFTIINTNSPLKLDIPMMEGIIQMAGAGQAVIVTPFTLAGAMAPVTVAGALVEQNAEALAGLAFAQMVRKGTPVGYGGFTSNVDMKSGAPAFGTPEYMKAQLVGGQLARRYKVPYRTSNVCAANTVDAQAAYESVFSLWGAIQGGGNLLMHGAGWLEGGLQCSYEKLMLDIELLQMVAEFMTPLDLSEDALGVDAMRQVGPGGHFFGTPHTQSRYKTAFYAPIISDWRNYENWQLAGSPTAIERANTLWKERLAAYEKPPIDPAIEEEINDFVGRRIAEGGAPTDF</sequence>
<evidence type="ECO:0000256" key="1">
    <source>
        <dbReference type="ARBA" id="ARBA00007137"/>
    </source>
</evidence>
<name>A0A844QGV8_9HYPH</name>
<comment type="similarity">
    <text evidence="1 4">Belongs to the trimethylamine methyltransferase family.</text>
</comment>
<dbReference type="Pfam" id="PF06253">
    <property type="entry name" value="MTTB"/>
    <property type="match status" value="1"/>
</dbReference>
<evidence type="ECO:0000256" key="2">
    <source>
        <dbReference type="ARBA" id="ARBA00022603"/>
    </source>
</evidence>
<keyword evidence="7" id="KW-1185">Reference proteome</keyword>
<keyword evidence="2 6" id="KW-0489">Methyltransferase</keyword>
<gene>
    <name evidence="6" type="ORF">GN330_08510</name>
</gene>
<dbReference type="Proteomes" id="UP000463224">
    <property type="component" value="Unassembled WGS sequence"/>
</dbReference>
<dbReference type="GO" id="GO:0015948">
    <property type="term" value="P:methanogenesis"/>
    <property type="evidence" value="ECO:0007669"/>
    <property type="project" value="UniProtKB-UniRule"/>
</dbReference>
<feature type="compositionally biased region" description="Basic residues" evidence="5">
    <location>
        <begin position="19"/>
        <end position="28"/>
    </location>
</feature>
<organism evidence="6 7">
    <name type="scientific">Nitratireductor arenosus</name>
    <dbReference type="NCBI Taxonomy" id="2682096"/>
    <lineage>
        <taxon>Bacteria</taxon>
        <taxon>Pseudomonadati</taxon>
        <taxon>Pseudomonadota</taxon>
        <taxon>Alphaproteobacteria</taxon>
        <taxon>Hyphomicrobiales</taxon>
        <taxon>Phyllobacteriaceae</taxon>
        <taxon>Nitratireductor</taxon>
    </lineage>
</organism>
<evidence type="ECO:0000256" key="4">
    <source>
        <dbReference type="PIRNR" id="PIRNR037567"/>
    </source>
</evidence>
<dbReference type="GO" id="GO:0008168">
    <property type="term" value="F:methyltransferase activity"/>
    <property type="evidence" value="ECO:0007669"/>
    <property type="project" value="UniProtKB-KW"/>
</dbReference>
<accession>A0A844QGV8</accession>
<keyword evidence="3 4" id="KW-0808">Transferase</keyword>
<dbReference type="AlphaFoldDB" id="A0A844QGV8"/>
<dbReference type="InterPro" id="IPR010426">
    <property type="entry name" value="MTTB_MeTrfase"/>
</dbReference>
<proteinExistence type="inferred from homology"/>
<dbReference type="EC" id="2.1.1.-" evidence="4"/>
<dbReference type="PIRSF" id="PIRSF037567">
    <property type="entry name" value="MTTB_MeTrfase"/>
    <property type="match status" value="1"/>
</dbReference>
<evidence type="ECO:0000313" key="7">
    <source>
        <dbReference type="Proteomes" id="UP000463224"/>
    </source>
</evidence>
<dbReference type="InterPro" id="IPR038601">
    <property type="entry name" value="MttB-like_sf"/>
</dbReference>
<dbReference type="Gene3D" id="3.20.20.480">
    <property type="entry name" value="Trimethylamine methyltransferase-like"/>
    <property type="match status" value="1"/>
</dbReference>